<dbReference type="PRINTS" id="PR00081">
    <property type="entry name" value="GDHRDH"/>
</dbReference>
<dbReference type="AlphaFoldDB" id="A0A8H3FYK3"/>
<organism evidence="2 3">
    <name type="scientific">Gomphillus americanus</name>
    <dbReference type="NCBI Taxonomy" id="1940652"/>
    <lineage>
        <taxon>Eukaryota</taxon>
        <taxon>Fungi</taxon>
        <taxon>Dikarya</taxon>
        <taxon>Ascomycota</taxon>
        <taxon>Pezizomycotina</taxon>
        <taxon>Lecanoromycetes</taxon>
        <taxon>OSLEUM clade</taxon>
        <taxon>Ostropomycetidae</taxon>
        <taxon>Ostropales</taxon>
        <taxon>Graphidaceae</taxon>
        <taxon>Gomphilloideae</taxon>
        <taxon>Gomphillus</taxon>
    </lineage>
</organism>
<reference evidence="2" key="1">
    <citation type="submission" date="2021-03" db="EMBL/GenBank/DDBJ databases">
        <authorList>
            <person name="Tagirdzhanova G."/>
        </authorList>
    </citation>
    <scope>NUCLEOTIDE SEQUENCE</scope>
</reference>
<comment type="similarity">
    <text evidence="1">Belongs to the short-chain dehydrogenases/reductases (SDR) family.</text>
</comment>
<name>A0A8H3FYK3_9LECA</name>
<accession>A0A8H3FYK3</accession>
<keyword evidence="3" id="KW-1185">Reference proteome</keyword>
<dbReference type="GO" id="GO:0005737">
    <property type="term" value="C:cytoplasm"/>
    <property type="evidence" value="ECO:0007669"/>
    <property type="project" value="TreeGrafter"/>
</dbReference>
<dbReference type="InterPro" id="IPR036291">
    <property type="entry name" value="NAD(P)-bd_dom_sf"/>
</dbReference>
<evidence type="ECO:0000313" key="3">
    <source>
        <dbReference type="Proteomes" id="UP000664169"/>
    </source>
</evidence>
<dbReference type="CDD" id="cd05325">
    <property type="entry name" value="carb_red_sniffer_like_SDR_c"/>
    <property type="match status" value="1"/>
</dbReference>
<gene>
    <name evidence="2" type="ORF">GOMPHAMPRED_007127</name>
</gene>
<dbReference type="GO" id="GO:0016491">
    <property type="term" value="F:oxidoreductase activity"/>
    <property type="evidence" value="ECO:0007669"/>
    <property type="project" value="TreeGrafter"/>
</dbReference>
<dbReference type="SUPFAM" id="SSF51735">
    <property type="entry name" value="NAD(P)-binding Rossmann-fold domains"/>
    <property type="match status" value="1"/>
</dbReference>
<dbReference type="InterPro" id="IPR051468">
    <property type="entry name" value="Fungal_SecMetab_SDRs"/>
</dbReference>
<dbReference type="Proteomes" id="UP000664169">
    <property type="component" value="Unassembled WGS sequence"/>
</dbReference>
<dbReference type="Gene3D" id="3.40.50.720">
    <property type="entry name" value="NAD(P)-binding Rossmann-like Domain"/>
    <property type="match status" value="1"/>
</dbReference>
<dbReference type="OrthoDB" id="9876299at2759"/>
<dbReference type="InterPro" id="IPR002347">
    <property type="entry name" value="SDR_fam"/>
</dbReference>
<dbReference type="PANTHER" id="PTHR43544">
    <property type="entry name" value="SHORT-CHAIN DEHYDROGENASE/REDUCTASE"/>
    <property type="match status" value="1"/>
</dbReference>
<evidence type="ECO:0000256" key="1">
    <source>
        <dbReference type="ARBA" id="ARBA00006484"/>
    </source>
</evidence>
<dbReference type="Pfam" id="PF00106">
    <property type="entry name" value="adh_short"/>
    <property type="match status" value="1"/>
</dbReference>
<dbReference type="EMBL" id="CAJPDQ010000051">
    <property type="protein sequence ID" value="CAF9933031.1"/>
    <property type="molecule type" value="Genomic_DNA"/>
</dbReference>
<protein>
    <submittedName>
        <fullName evidence="2">Uncharacterized protein</fullName>
    </submittedName>
</protein>
<proteinExistence type="inferred from homology"/>
<comment type="caution">
    <text evidence="2">The sequence shown here is derived from an EMBL/GenBank/DDBJ whole genome shotgun (WGS) entry which is preliminary data.</text>
</comment>
<sequence>MAQVYLVTGANRGLGKAIVETYLARSDVTVIAAVRDPKASTSKALESLPKGKGSKILLVKIDSSVAGDPAAAIKDIQAAGITHIDTVIANAGISDDFTPVTKVSIDAFQRHMDVNGYGTLYLIQAVDPLLAKSQNPKFVAVGSALGSISGMEQRAQMPSAAYGPSKAVVHWLIRKLHFENPGLTAFCVDPGWVQTDMGYFGAKTFGMEKPPTTVEECVKGMVSVIDSASREKSGGHNLVWDGSEFPW</sequence>
<dbReference type="PANTHER" id="PTHR43544:SF26">
    <property type="entry name" value="SHORT CHAIN DEHYDROGENASE_REDUCTASE FAMILY OXIDOREDUCTASE (JCVI)"/>
    <property type="match status" value="1"/>
</dbReference>
<evidence type="ECO:0000313" key="2">
    <source>
        <dbReference type="EMBL" id="CAF9933031.1"/>
    </source>
</evidence>